<evidence type="ECO:0000256" key="5">
    <source>
        <dbReference type="ARBA" id="ARBA00022741"/>
    </source>
</evidence>
<keyword evidence="7 10" id="KW-0067">ATP-binding</keyword>
<dbReference type="Gene3D" id="3.30.200.20">
    <property type="entry name" value="Phosphorylase Kinase, domain 1"/>
    <property type="match status" value="1"/>
</dbReference>
<dbReference type="Gene3D" id="1.10.510.10">
    <property type="entry name" value="Transferase(Phosphotransferase) domain 1"/>
    <property type="match status" value="1"/>
</dbReference>
<evidence type="ECO:0000256" key="2">
    <source>
        <dbReference type="ARBA" id="ARBA00022527"/>
    </source>
</evidence>
<sequence length="264" mass="30521">MQKYEKLEKIGEGTYGTVFKAKNKETHEIVALKRVRLDDDDEGVPSSALREICLLKELRHKNIVRLFDIMISEKKLTLVFEYCDQDLKKYFDSCQGEVDANIVKSLMYQLLRGLAFCHANNVLHRDLKPQNLLINKDGELKLGDFGLARPFGIPVRCYSAEVVTLWYRPPDVLMGAKIYTTSIDMWSAGCIFAELSNGGRPLFPGSDVDDQLRKIYKYPLNYYYHLRGECCGTHSAVINVYISIRREFHINMIQYRSRKKVQYG</sequence>
<dbReference type="SUPFAM" id="SSF56112">
    <property type="entry name" value="Protein kinase-like (PK-like)"/>
    <property type="match status" value="1"/>
</dbReference>
<dbReference type="FunFam" id="1.10.510.10:FF:000624">
    <property type="entry name" value="Mitogen-activated protein kinase"/>
    <property type="match status" value="1"/>
</dbReference>
<dbReference type="InterPro" id="IPR017441">
    <property type="entry name" value="Protein_kinase_ATP_BS"/>
</dbReference>
<proteinExistence type="inferred from homology"/>
<feature type="domain" description="Protein kinase" evidence="11">
    <location>
        <begin position="4"/>
        <end position="264"/>
    </location>
</feature>
<keyword evidence="2 10" id="KW-0723">Serine/threonine-protein kinase</keyword>
<dbReference type="PANTHER" id="PTHR24056">
    <property type="entry name" value="CELL DIVISION PROTEIN KINASE"/>
    <property type="match status" value="1"/>
</dbReference>
<evidence type="ECO:0000256" key="8">
    <source>
        <dbReference type="ARBA" id="ARBA00023306"/>
    </source>
</evidence>
<dbReference type="GO" id="GO:0051301">
    <property type="term" value="P:cell division"/>
    <property type="evidence" value="ECO:0007669"/>
    <property type="project" value="UniProtKB-KW"/>
</dbReference>
<dbReference type="InterPro" id="IPR000719">
    <property type="entry name" value="Prot_kinase_dom"/>
</dbReference>
<comment type="similarity">
    <text evidence="1">Belongs to the protein kinase superfamily. CMGC Ser/Thr protein kinase family. CDC2/CDKX subfamily.</text>
</comment>
<keyword evidence="5 10" id="KW-0547">Nucleotide-binding</keyword>
<dbReference type="PANTHER" id="PTHR24056:SF46">
    <property type="entry name" value="CYCLIN-DEPENDENT KINASE 5"/>
    <property type="match status" value="1"/>
</dbReference>
<evidence type="ECO:0000256" key="7">
    <source>
        <dbReference type="ARBA" id="ARBA00022840"/>
    </source>
</evidence>
<dbReference type="Pfam" id="PF00069">
    <property type="entry name" value="Pkinase"/>
    <property type="match status" value="1"/>
</dbReference>
<dbReference type="EMBL" id="CACRXK020001012">
    <property type="protein sequence ID" value="CAB3986416.1"/>
    <property type="molecule type" value="Genomic_DNA"/>
</dbReference>
<evidence type="ECO:0000256" key="9">
    <source>
        <dbReference type="ARBA" id="ARBA00041295"/>
    </source>
</evidence>
<keyword evidence="6 12" id="KW-0418">Kinase</keyword>
<evidence type="ECO:0000256" key="1">
    <source>
        <dbReference type="ARBA" id="ARBA00006485"/>
    </source>
</evidence>
<dbReference type="GO" id="GO:0005524">
    <property type="term" value="F:ATP binding"/>
    <property type="evidence" value="ECO:0007669"/>
    <property type="project" value="UniProtKB-UniRule"/>
</dbReference>
<dbReference type="SMART" id="SM00220">
    <property type="entry name" value="S_TKc"/>
    <property type="match status" value="1"/>
</dbReference>
<keyword evidence="13" id="KW-1185">Reference proteome</keyword>
<reference evidence="12" key="1">
    <citation type="submission" date="2020-04" db="EMBL/GenBank/DDBJ databases">
        <authorList>
            <person name="Alioto T."/>
            <person name="Alioto T."/>
            <person name="Gomez Garrido J."/>
        </authorList>
    </citation>
    <scope>NUCLEOTIDE SEQUENCE</scope>
    <source>
        <strain evidence="12">A484AB</strain>
    </source>
</reference>
<evidence type="ECO:0000256" key="4">
    <source>
        <dbReference type="ARBA" id="ARBA00022679"/>
    </source>
</evidence>
<evidence type="ECO:0000313" key="13">
    <source>
        <dbReference type="Proteomes" id="UP001152795"/>
    </source>
</evidence>
<dbReference type="InterPro" id="IPR050108">
    <property type="entry name" value="CDK"/>
</dbReference>
<evidence type="ECO:0000256" key="3">
    <source>
        <dbReference type="ARBA" id="ARBA00022618"/>
    </source>
</evidence>
<dbReference type="InterPro" id="IPR008271">
    <property type="entry name" value="Ser/Thr_kinase_AS"/>
</dbReference>
<name>A0A7D9DI91_PARCT</name>
<comment type="caution">
    <text evidence="12">The sequence shown here is derived from an EMBL/GenBank/DDBJ whole genome shotgun (WGS) entry which is preliminary data.</text>
</comment>
<dbReference type="GO" id="GO:0005737">
    <property type="term" value="C:cytoplasm"/>
    <property type="evidence" value="ECO:0007669"/>
    <property type="project" value="TreeGrafter"/>
</dbReference>
<evidence type="ECO:0000259" key="11">
    <source>
        <dbReference type="PROSITE" id="PS50011"/>
    </source>
</evidence>
<dbReference type="PROSITE" id="PS50011">
    <property type="entry name" value="PROTEIN_KINASE_DOM"/>
    <property type="match status" value="1"/>
</dbReference>
<keyword evidence="4" id="KW-0808">Transferase</keyword>
<dbReference type="PROSITE" id="PS00108">
    <property type="entry name" value="PROTEIN_KINASE_ST"/>
    <property type="match status" value="1"/>
</dbReference>
<keyword evidence="3" id="KW-0132">Cell division</keyword>
<keyword evidence="8" id="KW-0131">Cell cycle</keyword>
<evidence type="ECO:0000256" key="10">
    <source>
        <dbReference type="RuleBase" id="RU000304"/>
    </source>
</evidence>
<gene>
    <name evidence="12" type="ORF">PACLA_8A061480</name>
</gene>
<dbReference type="FunFam" id="3.30.200.20:FF:000144">
    <property type="entry name" value="Cyclin-dependent kinase 5"/>
    <property type="match status" value="1"/>
</dbReference>
<dbReference type="GO" id="GO:0004693">
    <property type="term" value="F:cyclin-dependent protein serine/threonine kinase activity"/>
    <property type="evidence" value="ECO:0007669"/>
    <property type="project" value="TreeGrafter"/>
</dbReference>
<dbReference type="AlphaFoldDB" id="A0A7D9DI91"/>
<evidence type="ECO:0000313" key="12">
    <source>
        <dbReference type="EMBL" id="CAB3986416.1"/>
    </source>
</evidence>
<accession>A0A7D9DI91</accession>
<dbReference type="InterPro" id="IPR011009">
    <property type="entry name" value="Kinase-like_dom_sf"/>
</dbReference>
<dbReference type="OrthoDB" id="1732493at2759"/>
<evidence type="ECO:0000256" key="6">
    <source>
        <dbReference type="ARBA" id="ARBA00022777"/>
    </source>
</evidence>
<organism evidence="12 13">
    <name type="scientific">Paramuricea clavata</name>
    <name type="common">Red gorgonian</name>
    <name type="synonym">Violescent sea-whip</name>
    <dbReference type="NCBI Taxonomy" id="317549"/>
    <lineage>
        <taxon>Eukaryota</taxon>
        <taxon>Metazoa</taxon>
        <taxon>Cnidaria</taxon>
        <taxon>Anthozoa</taxon>
        <taxon>Octocorallia</taxon>
        <taxon>Malacalcyonacea</taxon>
        <taxon>Plexauridae</taxon>
        <taxon>Paramuricea</taxon>
    </lineage>
</organism>
<dbReference type="PROSITE" id="PS00107">
    <property type="entry name" value="PROTEIN_KINASE_ATP"/>
    <property type="match status" value="1"/>
</dbReference>
<dbReference type="GO" id="GO:0005634">
    <property type="term" value="C:nucleus"/>
    <property type="evidence" value="ECO:0007669"/>
    <property type="project" value="TreeGrafter"/>
</dbReference>
<dbReference type="Proteomes" id="UP001152795">
    <property type="component" value="Unassembled WGS sequence"/>
</dbReference>
<protein>
    <recommendedName>
        <fullName evidence="9">Cell division protein kinase 5</fullName>
    </recommendedName>
</protein>